<sequence length="446" mass="47443">MTKTDILVLGGGPAGIITAVTARGHYPDKSITLVKSVEKGVIPCGIPYMFGSLESPEQNALSTDGLASKNIKVVVDTAMCVDREKRVVKMESGEEYEYEKLVLAVGSKPIVPPIKNIETKGVYPILKEMDYLKNMVNVAKSAKDVVVIGGGFIGIEMADEIASMGEKNVTIIEMLPNILCNAFDEEFCNEAAEKLNEKGVKLILGKTVTEIIADNGVKAVKLNDDTEIKADMVVLGIGAKPNSECVHKCGLDIGRGGGIWVNDYMRTSDENIFAVGDCAEKRDFFTREHAPVMLASTATAEARIAGANLYGIKAVRINHGTIAAFSTYVNGLALGSAGLTERTAQKAGFEILIGTAEAPDRHPGKMPGASKIHVKLIFSKKSRIILGGQVSGGNSVGEMINVIATAIQKKLTANEIATLQIATHPKLTAAPTIYPLVTAAQAVEKM</sequence>
<evidence type="ECO:0000256" key="3">
    <source>
        <dbReference type="ARBA" id="ARBA00022630"/>
    </source>
</evidence>
<evidence type="ECO:0000256" key="2">
    <source>
        <dbReference type="ARBA" id="ARBA00009130"/>
    </source>
</evidence>
<dbReference type="Gene3D" id="3.30.390.30">
    <property type="match status" value="1"/>
</dbReference>
<dbReference type="InterPro" id="IPR036188">
    <property type="entry name" value="FAD/NAD-bd_sf"/>
</dbReference>
<dbReference type="AlphaFoldDB" id="A0A660SCP5"/>
<dbReference type="PRINTS" id="PR00411">
    <property type="entry name" value="PNDRDTASEI"/>
</dbReference>
<comment type="similarity">
    <text evidence="2">Belongs to the class-III pyridine nucleotide-disulfide oxidoreductase family.</text>
</comment>
<dbReference type="GO" id="GO:0016491">
    <property type="term" value="F:oxidoreductase activity"/>
    <property type="evidence" value="ECO:0007669"/>
    <property type="project" value="InterPro"/>
</dbReference>
<dbReference type="InterPro" id="IPR023753">
    <property type="entry name" value="FAD/NAD-binding_dom"/>
</dbReference>
<dbReference type="EMBL" id="QNBC01000011">
    <property type="protein sequence ID" value="RKX67751.1"/>
    <property type="molecule type" value="Genomic_DNA"/>
</dbReference>
<dbReference type="Proteomes" id="UP000282321">
    <property type="component" value="Unassembled WGS sequence"/>
</dbReference>
<feature type="domain" description="Pyridine nucleotide-disulphide oxidoreductase dimerisation" evidence="5">
    <location>
        <begin position="328"/>
        <end position="429"/>
    </location>
</feature>
<evidence type="ECO:0000313" key="8">
    <source>
        <dbReference type="Proteomes" id="UP000282321"/>
    </source>
</evidence>
<feature type="domain" description="FAD/NAD(P)-binding" evidence="6">
    <location>
        <begin position="5"/>
        <end position="302"/>
    </location>
</feature>
<dbReference type="InterPro" id="IPR050260">
    <property type="entry name" value="FAD-bd_OxRdtase"/>
</dbReference>
<evidence type="ECO:0000259" key="6">
    <source>
        <dbReference type="Pfam" id="PF07992"/>
    </source>
</evidence>
<dbReference type="SUPFAM" id="SSF55424">
    <property type="entry name" value="FAD/NAD-linked reductases, dimerisation (C-terminal) domain"/>
    <property type="match status" value="1"/>
</dbReference>
<protein>
    <submittedName>
        <fullName evidence="7">Pyridine nucleotide-disulfide oxidoreductase</fullName>
    </submittedName>
</protein>
<dbReference type="PANTHER" id="PTHR43429">
    <property type="entry name" value="PYRIDINE NUCLEOTIDE-DISULFIDE OXIDOREDUCTASE DOMAIN-CONTAINING"/>
    <property type="match status" value="1"/>
</dbReference>
<reference evidence="7 8" key="1">
    <citation type="submission" date="2018-06" db="EMBL/GenBank/DDBJ databases">
        <title>Extensive metabolic versatility and redundancy in microbially diverse, dynamic hydrothermal sediments.</title>
        <authorList>
            <person name="Dombrowski N."/>
            <person name="Teske A."/>
            <person name="Baker B.J."/>
        </authorList>
    </citation>
    <scope>NUCLEOTIDE SEQUENCE [LARGE SCALE GENOMIC DNA]</scope>
    <source>
        <strain evidence="7">B35_G9</strain>
    </source>
</reference>
<dbReference type="Gene3D" id="3.50.50.60">
    <property type="entry name" value="FAD/NAD(P)-binding domain"/>
    <property type="match status" value="2"/>
</dbReference>
<dbReference type="Pfam" id="PF07992">
    <property type="entry name" value="Pyr_redox_2"/>
    <property type="match status" value="1"/>
</dbReference>
<evidence type="ECO:0000313" key="7">
    <source>
        <dbReference type="EMBL" id="RKX67751.1"/>
    </source>
</evidence>
<dbReference type="InterPro" id="IPR004099">
    <property type="entry name" value="Pyr_nucl-diS_OxRdtase_dimer"/>
</dbReference>
<accession>A0A660SCP5</accession>
<dbReference type="InterPro" id="IPR016156">
    <property type="entry name" value="FAD/NAD-linked_Rdtase_dimer_sf"/>
</dbReference>
<organism evidence="7 8">
    <name type="scientific">candidate division TA06 bacterium</name>
    <dbReference type="NCBI Taxonomy" id="2250710"/>
    <lineage>
        <taxon>Bacteria</taxon>
        <taxon>Bacteria division TA06</taxon>
    </lineage>
</organism>
<dbReference type="PRINTS" id="PR00368">
    <property type="entry name" value="FADPNR"/>
</dbReference>
<evidence type="ECO:0000256" key="1">
    <source>
        <dbReference type="ARBA" id="ARBA00001974"/>
    </source>
</evidence>
<comment type="caution">
    <text evidence="7">The sequence shown here is derived from an EMBL/GenBank/DDBJ whole genome shotgun (WGS) entry which is preliminary data.</text>
</comment>
<keyword evidence="3" id="KW-0285">Flavoprotein</keyword>
<comment type="cofactor">
    <cofactor evidence="1">
        <name>FAD</name>
        <dbReference type="ChEBI" id="CHEBI:57692"/>
    </cofactor>
</comment>
<dbReference type="SUPFAM" id="SSF51905">
    <property type="entry name" value="FAD/NAD(P)-binding domain"/>
    <property type="match status" value="1"/>
</dbReference>
<dbReference type="Pfam" id="PF02852">
    <property type="entry name" value="Pyr_redox_dim"/>
    <property type="match status" value="1"/>
</dbReference>
<gene>
    <name evidence="7" type="ORF">DRP44_01455</name>
</gene>
<evidence type="ECO:0000256" key="4">
    <source>
        <dbReference type="ARBA" id="ARBA00022827"/>
    </source>
</evidence>
<name>A0A660SCP5_UNCT6</name>
<proteinExistence type="inferred from homology"/>
<keyword evidence="4" id="KW-0274">FAD</keyword>
<evidence type="ECO:0000259" key="5">
    <source>
        <dbReference type="Pfam" id="PF02852"/>
    </source>
</evidence>